<keyword evidence="3" id="KW-1185">Reference proteome</keyword>
<feature type="compositionally biased region" description="Low complexity" evidence="1">
    <location>
        <begin position="296"/>
        <end position="310"/>
    </location>
</feature>
<dbReference type="OrthoDB" id="270651at2759"/>
<dbReference type="PANTHER" id="PTHR43191">
    <property type="entry name" value="RRNA METHYLTRANSFERASE 3"/>
    <property type="match status" value="1"/>
</dbReference>
<sequence length="619" mass="63449">MLMIPTATGPWLGARAPAGALLAHRLLSSSAGPAPGKRAARRPGPQSHGGNSRPPAAPAVPAYRRSPMADLPHVRPASRELVRHYAGLRTPGKREAAARARPPGPSDDFHRWGHLAFAAAEEPCVIIGARAIGDLLGLPLHEWQAANEQARSDGRAEGGKYGGQRRGPWLAAGRPPPAWPRPLTLLSSVEMAPFASALVDLYVPTEARQARLSRRPPGVYLLETESYLTSAAHSLLHAGATAASARDLLAVELPSPWVYAAEAGPAGRLPPVCHLWSEHLCADCAAAAGAAAGPGADAAGSVPADAPASGQVPSDAARPPACPGSCSAIRPPGDRRLLVLDGVADPGNLGTLIRLADSIRHRSGADRLAWPVIFLLEPTPLAGFAPEAVLASLPAEAPAPAPAPAPVSRSGPVSRRLDPAMAGVLASLRGLHEPSPDSAIGSGPEAQLRSRGVDLSEVVGRRCADLAGDKVLRSAAGASHRFHPALMPAGGDAPSGAPAPGVRFIRGDWPGLVALLQRDGLRLVAGDCPGPGVVELDMVAASEGSRSAGPAPGVALLLGSEGPGVGRLVRASIEQSQLPGPQHPGRLHTPGQRIAIPLVDGRDSLNVATAGSILMWALR</sequence>
<dbReference type="SUPFAM" id="SSF75217">
    <property type="entry name" value="alpha/beta knot"/>
    <property type="match status" value="1"/>
</dbReference>
<evidence type="ECO:0000313" key="3">
    <source>
        <dbReference type="Proteomes" id="UP000030693"/>
    </source>
</evidence>
<organism evidence="2">
    <name type="scientific">Fonticula alba</name>
    <name type="common">Slime mold</name>
    <dbReference type="NCBI Taxonomy" id="691883"/>
    <lineage>
        <taxon>Eukaryota</taxon>
        <taxon>Rotosphaerida</taxon>
        <taxon>Fonticulaceae</taxon>
        <taxon>Fonticula</taxon>
    </lineage>
</organism>
<feature type="compositionally biased region" description="Low complexity" evidence="1">
    <location>
        <begin position="29"/>
        <end position="45"/>
    </location>
</feature>
<proteinExistence type="predicted"/>
<evidence type="ECO:0000256" key="1">
    <source>
        <dbReference type="SAM" id="MobiDB-lite"/>
    </source>
</evidence>
<dbReference type="Gene3D" id="3.40.1280.10">
    <property type="match status" value="1"/>
</dbReference>
<feature type="region of interest" description="Disordered" evidence="1">
    <location>
        <begin position="296"/>
        <end position="328"/>
    </location>
</feature>
<dbReference type="InterPro" id="IPR029028">
    <property type="entry name" value="Alpha/beta_knot_MTases"/>
</dbReference>
<dbReference type="InterPro" id="IPR051259">
    <property type="entry name" value="rRNA_Methyltransferase"/>
</dbReference>
<evidence type="ECO:0008006" key="4">
    <source>
        <dbReference type="Google" id="ProtNLM"/>
    </source>
</evidence>
<feature type="region of interest" description="Disordered" evidence="1">
    <location>
        <begin position="29"/>
        <end position="62"/>
    </location>
</feature>
<dbReference type="InterPro" id="IPR029026">
    <property type="entry name" value="tRNA_m1G_MTases_N"/>
</dbReference>
<feature type="region of interest" description="Disordered" evidence="1">
    <location>
        <begin position="149"/>
        <end position="173"/>
    </location>
</feature>
<evidence type="ECO:0000313" key="2">
    <source>
        <dbReference type="EMBL" id="KCV68790.1"/>
    </source>
</evidence>
<dbReference type="PANTHER" id="PTHR43191:SF2">
    <property type="entry name" value="RRNA METHYLTRANSFERASE 3, MITOCHONDRIAL"/>
    <property type="match status" value="1"/>
</dbReference>
<dbReference type="RefSeq" id="XP_009496361.1">
    <property type="nucleotide sequence ID" value="XM_009498086.1"/>
</dbReference>
<protein>
    <recommendedName>
        <fullName evidence="4">tRNA/rRNA methyltransferase SpoU type domain-containing protein</fullName>
    </recommendedName>
</protein>
<accession>A0A058Z3E7</accession>
<gene>
    <name evidence="2" type="ORF">H696_04209</name>
</gene>
<dbReference type="GeneID" id="20528934"/>
<name>A0A058Z3E7_FONAL</name>
<dbReference type="AlphaFoldDB" id="A0A058Z3E7"/>
<reference evidence="2" key="1">
    <citation type="submission" date="2013-04" db="EMBL/GenBank/DDBJ databases">
        <title>The Genome Sequence of Fonticula alba ATCC 38817.</title>
        <authorList>
            <consortium name="The Broad Institute Genomics Platform"/>
            <person name="Russ C."/>
            <person name="Cuomo C."/>
            <person name="Burger G."/>
            <person name="Gray M.W."/>
            <person name="Holland P.W.H."/>
            <person name="King N."/>
            <person name="Lang F.B.F."/>
            <person name="Roger A.J."/>
            <person name="Ruiz-Trillo I."/>
            <person name="Brown M."/>
            <person name="Walker B."/>
            <person name="Young S."/>
            <person name="Zeng Q."/>
            <person name="Gargeya S."/>
            <person name="Fitzgerald M."/>
            <person name="Haas B."/>
            <person name="Abouelleil A."/>
            <person name="Allen A.W."/>
            <person name="Alvarado L."/>
            <person name="Arachchi H.M."/>
            <person name="Berlin A.M."/>
            <person name="Chapman S.B."/>
            <person name="Gainer-Dewar J."/>
            <person name="Goldberg J."/>
            <person name="Griggs A."/>
            <person name="Gujja S."/>
            <person name="Hansen M."/>
            <person name="Howarth C."/>
            <person name="Imamovic A."/>
            <person name="Ireland A."/>
            <person name="Larimer J."/>
            <person name="McCowan C."/>
            <person name="Murphy C."/>
            <person name="Pearson M."/>
            <person name="Poon T.W."/>
            <person name="Priest M."/>
            <person name="Roberts A."/>
            <person name="Saif S."/>
            <person name="Shea T."/>
            <person name="Sisk P."/>
            <person name="Sykes S."/>
            <person name="Wortman J."/>
            <person name="Nusbaum C."/>
            <person name="Birren B."/>
        </authorList>
    </citation>
    <scope>NUCLEOTIDE SEQUENCE [LARGE SCALE GENOMIC DNA]</scope>
    <source>
        <strain evidence="2">ATCC 38817</strain>
    </source>
</reference>
<dbReference type="EMBL" id="KB932207">
    <property type="protein sequence ID" value="KCV68790.1"/>
    <property type="molecule type" value="Genomic_DNA"/>
</dbReference>
<dbReference type="Proteomes" id="UP000030693">
    <property type="component" value="Unassembled WGS sequence"/>
</dbReference>
<dbReference type="GO" id="GO:0003723">
    <property type="term" value="F:RNA binding"/>
    <property type="evidence" value="ECO:0007669"/>
    <property type="project" value="TreeGrafter"/>
</dbReference>